<dbReference type="InterPro" id="IPR000847">
    <property type="entry name" value="LysR_HTH_N"/>
</dbReference>
<dbReference type="InterPro" id="IPR005119">
    <property type="entry name" value="LysR_subst-bd"/>
</dbReference>
<dbReference type="GO" id="GO:0003700">
    <property type="term" value="F:DNA-binding transcription factor activity"/>
    <property type="evidence" value="ECO:0007669"/>
    <property type="project" value="InterPro"/>
</dbReference>
<evidence type="ECO:0000256" key="2">
    <source>
        <dbReference type="ARBA" id="ARBA00023015"/>
    </source>
</evidence>
<dbReference type="CDD" id="cd05466">
    <property type="entry name" value="PBP2_LTTR_substrate"/>
    <property type="match status" value="1"/>
</dbReference>
<comment type="caution">
    <text evidence="6">The sequence shown here is derived from an EMBL/GenBank/DDBJ whole genome shotgun (WGS) entry which is preliminary data.</text>
</comment>
<evidence type="ECO:0000313" key="6">
    <source>
        <dbReference type="EMBL" id="MCZ0726299.1"/>
    </source>
</evidence>
<dbReference type="Pfam" id="PF00126">
    <property type="entry name" value="HTH_1"/>
    <property type="match status" value="1"/>
</dbReference>
<dbReference type="PANTHER" id="PTHR30346">
    <property type="entry name" value="TRANSCRIPTIONAL DUAL REGULATOR HCAR-RELATED"/>
    <property type="match status" value="1"/>
</dbReference>
<dbReference type="GO" id="GO:0032993">
    <property type="term" value="C:protein-DNA complex"/>
    <property type="evidence" value="ECO:0007669"/>
    <property type="project" value="TreeGrafter"/>
</dbReference>
<comment type="similarity">
    <text evidence="1">Belongs to the LysR transcriptional regulatory family.</text>
</comment>
<feature type="domain" description="HTH lysR-type" evidence="5">
    <location>
        <begin position="1"/>
        <end position="58"/>
    </location>
</feature>
<evidence type="ECO:0000259" key="5">
    <source>
        <dbReference type="PROSITE" id="PS50931"/>
    </source>
</evidence>
<dbReference type="Gene3D" id="3.40.190.290">
    <property type="match status" value="1"/>
</dbReference>
<dbReference type="InterPro" id="IPR036390">
    <property type="entry name" value="WH_DNA-bd_sf"/>
</dbReference>
<sequence>MNITHLRYFIEIAKCHSISQASRHLFVTQPTLSLALKKLEQELDQQLFFRTEHGLQATQAGKLLYNEGQQLLDQWDELTHRIQSLSNTEEKIDIRLGITSLFAIQFVDEIARFQQAYPHVNLITKQDGSHMLQQLLAKGQLDLALVSYPNYLPDKITIDSIHNSRKGYHVYVVVPTENPLADKTTLTFAELKDQRFSSLTNNYVLGLLLKEKAQDLGFTPNVIAYHSSLQVLLHSLKSSQTICLMAIEYQILGPQEGLAWIPLDDDQNYFPIGLALNKEGQNLPEVHDFIAIIQNH</sequence>
<reference evidence="6" key="1">
    <citation type="submission" date="2022-12" db="EMBL/GenBank/DDBJ databases">
        <title>Description and comparative metabolic analysis of Aerococcus sp. nov., isolated from the feces of a pig.</title>
        <authorList>
            <person name="Chang Y.-H."/>
        </authorList>
    </citation>
    <scope>NUCLEOTIDE SEQUENCE</scope>
    <source>
        <strain evidence="6">YH-aer222</strain>
    </source>
</reference>
<dbReference type="Pfam" id="PF03466">
    <property type="entry name" value="LysR_substrate"/>
    <property type="match status" value="1"/>
</dbReference>
<name>A0A9X3JH77_9LACT</name>
<proteinExistence type="inferred from homology"/>
<dbReference type="SUPFAM" id="SSF46785">
    <property type="entry name" value="Winged helix' DNA-binding domain"/>
    <property type="match status" value="1"/>
</dbReference>
<dbReference type="Proteomes" id="UP001146670">
    <property type="component" value="Unassembled WGS sequence"/>
</dbReference>
<organism evidence="6 7">
    <name type="scientific">Aerococcus kribbianus</name>
    <dbReference type="NCBI Taxonomy" id="2999064"/>
    <lineage>
        <taxon>Bacteria</taxon>
        <taxon>Bacillati</taxon>
        <taxon>Bacillota</taxon>
        <taxon>Bacilli</taxon>
        <taxon>Lactobacillales</taxon>
        <taxon>Aerococcaceae</taxon>
        <taxon>Aerococcus</taxon>
    </lineage>
</organism>
<protein>
    <submittedName>
        <fullName evidence="6">LysR family transcriptional regulator</fullName>
    </submittedName>
</protein>
<dbReference type="EMBL" id="JAPRFR010000003">
    <property type="protein sequence ID" value="MCZ0726299.1"/>
    <property type="molecule type" value="Genomic_DNA"/>
</dbReference>
<dbReference type="PRINTS" id="PR00039">
    <property type="entry name" value="HTHLYSR"/>
</dbReference>
<keyword evidence="4" id="KW-0804">Transcription</keyword>
<dbReference type="FunFam" id="1.10.10.10:FF:000001">
    <property type="entry name" value="LysR family transcriptional regulator"/>
    <property type="match status" value="1"/>
</dbReference>
<keyword evidence="2" id="KW-0805">Transcription regulation</keyword>
<dbReference type="SUPFAM" id="SSF53850">
    <property type="entry name" value="Periplasmic binding protein-like II"/>
    <property type="match status" value="1"/>
</dbReference>
<dbReference type="PROSITE" id="PS50931">
    <property type="entry name" value="HTH_LYSR"/>
    <property type="match status" value="1"/>
</dbReference>
<evidence type="ECO:0000313" key="7">
    <source>
        <dbReference type="Proteomes" id="UP001146670"/>
    </source>
</evidence>
<evidence type="ECO:0000256" key="3">
    <source>
        <dbReference type="ARBA" id="ARBA00023125"/>
    </source>
</evidence>
<dbReference type="InterPro" id="IPR036388">
    <property type="entry name" value="WH-like_DNA-bd_sf"/>
</dbReference>
<dbReference type="AlphaFoldDB" id="A0A9X3JH77"/>
<dbReference type="PANTHER" id="PTHR30346:SF28">
    <property type="entry name" value="HTH-TYPE TRANSCRIPTIONAL REGULATOR CYNR"/>
    <property type="match status" value="1"/>
</dbReference>
<keyword evidence="3" id="KW-0238">DNA-binding</keyword>
<keyword evidence="7" id="KW-1185">Reference proteome</keyword>
<dbReference type="RefSeq" id="WP_268752629.1">
    <property type="nucleotide sequence ID" value="NZ_JAPRFQ010000003.1"/>
</dbReference>
<dbReference type="Gene3D" id="1.10.10.10">
    <property type="entry name" value="Winged helix-like DNA-binding domain superfamily/Winged helix DNA-binding domain"/>
    <property type="match status" value="1"/>
</dbReference>
<gene>
    <name evidence="6" type="ORF">OW157_06990</name>
</gene>
<evidence type="ECO:0000256" key="4">
    <source>
        <dbReference type="ARBA" id="ARBA00023163"/>
    </source>
</evidence>
<dbReference type="GO" id="GO:0003677">
    <property type="term" value="F:DNA binding"/>
    <property type="evidence" value="ECO:0007669"/>
    <property type="project" value="UniProtKB-KW"/>
</dbReference>
<accession>A0A9X3JH77</accession>
<evidence type="ECO:0000256" key="1">
    <source>
        <dbReference type="ARBA" id="ARBA00009437"/>
    </source>
</evidence>